<organism evidence="1 2">
    <name type="scientific">Acropora cervicornis</name>
    <name type="common">Staghorn coral</name>
    <dbReference type="NCBI Taxonomy" id="6130"/>
    <lineage>
        <taxon>Eukaryota</taxon>
        <taxon>Metazoa</taxon>
        <taxon>Cnidaria</taxon>
        <taxon>Anthozoa</taxon>
        <taxon>Hexacorallia</taxon>
        <taxon>Scleractinia</taxon>
        <taxon>Astrocoeniina</taxon>
        <taxon>Acroporidae</taxon>
        <taxon>Acropora</taxon>
    </lineage>
</organism>
<dbReference type="EMBL" id="JARQWQ010000054">
    <property type="protein sequence ID" value="KAK2556721.1"/>
    <property type="molecule type" value="Genomic_DNA"/>
</dbReference>
<proteinExistence type="predicted"/>
<reference evidence="1" key="2">
    <citation type="journal article" date="2023" name="Science">
        <title>Genomic signatures of disease resistance in endangered staghorn corals.</title>
        <authorList>
            <person name="Vollmer S.V."/>
            <person name="Selwyn J.D."/>
            <person name="Despard B.A."/>
            <person name="Roesel C.L."/>
        </authorList>
    </citation>
    <scope>NUCLEOTIDE SEQUENCE</scope>
    <source>
        <strain evidence="1">K2</strain>
    </source>
</reference>
<gene>
    <name evidence="1" type="ORF">P5673_021276</name>
</gene>
<evidence type="ECO:0000313" key="1">
    <source>
        <dbReference type="EMBL" id="KAK2556721.1"/>
    </source>
</evidence>
<dbReference type="AlphaFoldDB" id="A0AAD9Q8K2"/>
<comment type="caution">
    <text evidence="1">The sequence shown here is derived from an EMBL/GenBank/DDBJ whole genome shotgun (WGS) entry which is preliminary data.</text>
</comment>
<sequence>MLAKRTNVMTIIEPSRSTPNTGTPSEVIGRKEGIISKNTVKDKSTVVTKPTRSPLSTKCIGSLVPLFLHLVDREEVTQKRGLDQTGKMGKEFKWKGAAIQRSEFSSLTPLYVFNHCRFRSSQRSIIKLNWRLSSEPPSGASGRIKKVFLREEHEHPTKYAVYYHTDRHIQRNRDTSV</sequence>
<name>A0AAD9Q8K2_ACRCE</name>
<reference evidence="1" key="1">
    <citation type="journal article" date="2023" name="G3 (Bethesda)">
        <title>Whole genome assembly and annotation of the endangered Caribbean coral Acropora cervicornis.</title>
        <authorList>
            <person name="Selwyn J.D."/>
            <person name="Vollmer S.V."/>
        </authorList>
    </citation>
    <scope>NUCLEOTIDE SEQUENCE</scope>
    <source>
        <strain evidence="1">K2</strain>
    </source>
</reference>
<accession>A0AAD9Q8K2</accession>
<evidence type="ECO:0000313" key="2">
    <source>
        <dbReference type="Proteomes" id="UP001249851"/>
    </source>
</evidence>
<dbReference type="Proteomes" id="UP001249851">
    <property type="component" value="Unassembled WGS sequence"/>
</dbReference>
<protein>
    <submittedName>
        <fullName evidence="1">Uncharacterized protein</fullName>
    </submittedName>
</protein>
<keyword evidence="2" id="KW-1185">Reference proteome</keyword>